<dbReference type="Gene3D" id="1.20.1260.10">
    <property type="match status" value="1"/>
</dbReference>
<dbReference type="InterPro" id="IPR012347">
    <property type="entry name" value="Ferritin-like"/>
</dbReference>
<name>A0A9E6R7U8_9HYPH</name>
<keyword evidence="2" id="KW-0732">Signal</keyword>
<dbReference type="AlphaFoldDB" id="A0A9E6R7U8"/>
<dbReference type="EMBL" id="CP081869">
    <property type="protein sequence ID" value="QZN99623.1"/>
    <property type="molecule type" value="Genomic_DNA"/>
</dbReference>
<evidence type="ECO:0000256" key="2">
    <source>
        <dbReference type="SAM" id="SignalP"/>
    </source>
</evidence>
<dbReference type="Pfam" id="PF03713">
    <property type="entry name" value="DUF305"/>
    <property type="match status" value="1"/>
</dbReference>
<keyword evidence="5" id="KW-1185">Reference proteome</keyword>
<dbReference type="Proteomes" id="UP000825701">
    <property type="component" value="Chromosome"/>
</dbReference>
<gene>
    <name evidence="4" type="ORF">K6K41_23485</name>
</gene>
<sequence>MNRIALAAALALTVSTAIAQEAKSPPSGTESLPKACQDASPGQGATGKAMEMGDMAAHSMSDMGEARMASMKAMQDMGKAMRATHGIKDPDLAFICGMIAHHRGAVAMSRIELQSGKDEQAKSWAKKIIADQEREIAEFEAWAAKSDKAK</sequence>
<feature type="domain" description="DUF305" evidence="3">
    <location>
        <begin position="49"/>
        <end position="142"/>
    </location>
</feature>
<protein>
    <submittedName>
        <fullName evidence="4">DUF305 domain-containing protein</fullName>
    </submittedName>
</protein>
<feature type="region of interest" description="Disordered" evidence="1">
    <location>
        <begin position="22"/>
        <end position="48"/>
    </location>
</feature>
<evidence type="ECO:0000313" key="5">
    <source>
        <dbReference type="Proteomes" id="UP000825701"/>
    </source>
</evidence>
<dbReference type="RefSeq" id="WP_261402715.1">
    <property type="nucleotide sequence ID" value="NZ_CP081869.1"/>
</dbReference>
<dbReference type="InterPro" id="IPR005183">
    <property type="entry name" value="DUF305_CopM-like"/>
</dbReference>
<accession>A0A9E6R7U8</accession>
<reference evidence="4" key="1">
    <citation type="submission" date="2021-08" db="EMBL/GenBank/DDBJ databases">
        <authorList>
            <person name="Zhang H."/>
            <person name="Xu M."/>
            <person name="Yu Z."/>
            <person name="Yang L."/>
            <person name="Cai Y."/>
        </authorList>
    </citation>
    <scope>NUCLEOTIDE SEQUENCE</scope>
    <source>
        <strain evidence="4">CHL1</strain>
    </source>
</reference>
<dbReference type="KEGG" id="cmet:K6K41_23485"/>
<proteinExistence type="predicted"/>
<dbReference type="PANTHER" id="PTHR36933:SF1">
    <property type="entry name" value="SLL0788 PROTEIN"/>
    <property type="match status" value="1"/>
</dbReference>
<evidence type="ECO:0000256" key="1">
    <source>
        <dbReference type="SAM" id="MobiDB-lite"/>
    </source>
</evidence>
<dbReference type="PANTHER" id="PTHR36933">
    <property type="entry name" value="SLL0788 PROTEIN"/>
    <property type="match status" value="1"/>
</dbReference>
<organism evidence="4 5">
    <name type="scientific">Chenggangzhangella methanolivorans</name>
    <dbReference type="NCBI Taxonomy" id="1437009"/>
    <lineage>
        <taxon>Bacteria</taxon>
        <taxon>Pseudomonadati</taxon>
        <taxon>Pseudomonadota</taxon>
        <taxon>Alphaproteobacteria</taxon>
        <taxon>Hyphomicrobiales</taxon>
        <taxon>Methylopilaceae</taxon>
        <taxon>Chenggangzhangella</taxon>
    </lineage>
</organism>
<feature type="chain" id="PRO_5039591112" evidence="2">
    <location>
        <begin position="20"/>
        <end position="150"/>
    </location>
</feature>
<feature type="signal peptide" evidence="2">
    <location>
        <begin position="1"/>
        <end position="19"/>
    </location>
</feature>
<evidence type="ECO:0000259" key="3">
    <source>
        <dbReference type="Pfam" id="PF03713"/>
    </source>
</evidence>
<evidence type="ECO:0000313" key="4">
    <source>
        <dbReference type="EMBL" id="QZN99623.1"/>
    </source>
</evidence>